<comment type="similarity">
    <text evidence="2">Belongs to the transcriptional coactivator PC4 family.</text>
</comment>
<dbReference type="GO" id="GO:0003713">
    <property type="term" value="F:transcription coactivator activity"/>
    <property type="evidence" value="ECO:0007669"/>
    <property type="project" value="InterPro"/>
</dbReference>
<dbReference type="GO" id="GO:0005634">
    <property type="term" value="C:nucleus"/>
    <property type="evidence" value="ECO:0007669"/>
    <property type="project" value="UniProtKB-SubCell"/>
</dbReference>
<feature type="domain" description="Transcriptional coactivator p15 (PC4) C-terminal" evidence="8">
    <location>
        <begin position="72"/>
        <end position="122"/>
    </location>
</feature>
<dbReference type="PANTHER" id="PTHR13215">
    <property type="entry name" value="RNA POLYMERASE II TRANSCRIPTIONAL COACTIVATOR"/>
    <property type="match status" value="1"/>
</dbReference>
<keyword evidence="10" id="KW-1185">Reference proteome</keyword>
<feature type="region of interest" description="Disordered" evidence="7">
    <location>
        <begin position="1"/>
        <end position="68"/>
    </location>
</feature>
<keyword evidence="6" id="KW-0539">Nucleus</keyword>
<name>A0A409VAR5_9AGAR</name>
<evidence type="ECO:0000256" key="4">
    <source>
        <dbReference type="ARBA" id="ARBA00023125"/>
    </source>
</evidence>
<reference evidence="9 10" key="1">
    <citation type="journal article" date="2018" name="Evol. Lett.">
        <title>Horizontal gene cluster transfer increased hallucinogenic mushroom diversity.</title>
        <authorList>
            <person name="Reynolds H.T."/>
            <person name="Vijayakumar V."/>
            <person name="Gluck-Thaler E."/>
            <person name="Korotkin H.B."/>
            <person name="Matheny P.B."/>
            <person name="Slot J.C."/>
        </authorList>
    </citation>
    <scope>NUCLEOTIDE SEQUENCE [LARGE SCALE GENOMIC DNA]</scope>
    <source>
        <strain evidence="9 10">2629</strain>
    </source>
</reference>
<dbReference type="InterPro" id="IPR003173">
    <property type="entry name" value="PC4_C"/>
</dbReference>
<evidence type="ECO:0000256" key="2">
    <source>
        <dbReference type="ARBA" id="ARBA00009001"/>
    </source>
</evidence>
<keyword evidence="3" id="KW-0805">Transcription regulation</keyword>
<dbReference type="OrthoDB" id="2505440at2759"/>
<dbReference type="Pfam" id="PF02229">
    <property type="entry name" value="PC4"/>
    <property type="match status" value="1"/>
</dbReference>
<evidence type="ECO:0000256" key="3">
    <source>
        <dbReference type="ARBA" id="ARBA00023015"/>
    </source>
</evidence>
<dbReference type="AlphaFoldDB" id="A0A409VAR5"/>
<dbReference type="GO" id="GO:0060261">
    <property type="term" value="P:positive regulation of transcription initiation by RNA polymerase II"/>
    <property type="evidence" value="ECO:0007669"/>
    <property type="project" value="InterPro"/>
</dbReference>
<keyword evidence="4" id="KW-0238">DNA-binding</keyword>
<evidence type="ECO:0000256" key="1">
    <source>
        <dbReference type="ARBA" id="ARBA00004123"/>
    </source>
</evidence>
<dbReference type="STRING" id="181874.A0A409VAR5"/>
<dbReference type="SUPFAM" id="SSF54447">
    <property type="entry name" value="ssDNA-binding transcriptional regulator domain"/>
    <property type="match status" value="1"/>
</dbReference>
<evidence type="ECO:0000259" key="8">
    <source>
        <dbReference type="Pfam" id="PF02229"/>
    </source>
</evidence>
<dbReference type="InterPro" id="IPR009044">
    <property type="entry name" value="ssDNA-bd_transcriptional_reg"/>
</dbReference>
<accession>A0A409VAR5</accession>
<evidence type="ECO:0000256" key="6">
    <source>
        <dbReference type="ARBA" id="ARBA00023242"/>
    </source>
</evidence>
<evidence type="ECO:0000256" key="7">
    <source>
        <dbReference type="SAM" id="MobiDB-lite"/>
    </source>
</evidence>
<comment type="subcellular location">
    <subcellularLocation>
        <location evidence="1">Nucleus</location>
    </subcellularLocation>
</comment>
<organism evidence="9 10">
    <name type="scientific">Panaeolus cyanescens</name>
    <dbReference type="NCBI Taxonomy" id="181874"/>
    <lineage>
        <taxon>Eukaryota</taxon>
        <taxon>Fungi</taxon>
        <taxon>Dikarya</taxon>
        <taxon>Basidiomycota</taxon>
        <taxon>Agaricomycotina</taxon>
        <taxon>Agaricomycetes</taxon>
        <taxon>Agaricomycetidae</taxon>
        <taxon>Agaricales</taxon>
        <taxon>Agaricineae</taxon>
        <taxon>Galeropsidaceae</taxon>
        <taxon>Panaeolus</taxon>
    </lineage>
</organism>
<keyword evidence="5" id="KW-0804">Transcription</keyword>
<proteinExistence type="inferred from homology"/>
<dbReference type="GO" id="GO:0003677">
    <property type="term" value="F:DNA binding"/>
    <property type="evidence" value="ECO:0007669"/>
    <property type="project" value="UniProtKB-KW"/>
</dbReference>
<comment type="caution">
    <text evidence="9">The sequence shown here is derived from an EMBL/GenBank/DDBJ whole genome shotgun (WGS) entry which is preliminary data.</text>
</comment>
<dbReference type="Proteomes" id="UP000284842">
    <property type="component" value="Unassembled WGS sequence"/>
</dbReference>
<gene>
    <name evidence="9" type="ORF">CVT24_009417</name>
</gene>
<evidence type="ECO:0000313" key="10">
    <source>
        <dbReference type="Proteomes" id="UP000284842"/>
    </source>
</evidence>
<evidence type="ECO:0000256" key="5">
    <source>
        <dbReference type="ARBA" id="ARBA00023163"/>
    </source>
</evidence>
<dbReference type="InterPro" id="IPR045125">
    <property type="entry name" value="Sub1/Tcp4-like"/>
</dbReference>
<evidence type="ECO:0000313" key="9">
    <source>
        <dbReference type="EMBL" id="PPQ63988.1"/>
    </source>
</evidence>
<sequence>MPKRKVSDEEDESASFSDSASSEEEQKLSTKQAKKKKDTPVAKKSKSSSSKQETQDEGSNVKVNAEGDKYVDLGKKKKAVVRSFKGMALLDIREYYDSAGGEKPGKKGISLSLDQWNELKNASETIDKLFSQLKK</sequence>
<dbReference type="InParanoid" id="A0A409VAR5"/>
<protein>
    <recommendedName>
        <fullName evidence="8">Transcriptional coactivator p15 (PC4) C-terminal domain-containing protein</fullName>
    </recommendedName>
</protein>
<dbReference type="EMBL" id="NHTK01006101">
    <property type="protein sequence ID" value="PPQ63988.1"/>
    <property type="molecule type" value="Genomic_DNA"/>
</dbReference>
<dbReference type="Gene3D" id="2.30.31.10">
    <property type="entry name" value="Transcriptional Coactivator Pc4, Chain A"/>
    <property type="match status" value="1"/>
</dbReference>